<dbReference type="AlphaFoldDB" id="A0A2S7WKM3"/>
<organism evidence="3 4">
    <name type="scientific">Polaribacter porphyrae</name>
    <dbReference type="NCBI Taxonomy" id="1137780"/>
    <lineage>
        <taxon>Bacteria</taxon>
        <taxon>Pseudomonadati</taxon>
        <taxon>Bacteroidota</taxon>
        <taxon>Flavobacteriia</taxon>
        <taxon>Flavobacteriales</taxon>
        <taxon>Flavobacteriaceae</taxon>
    </lineage>
</organism>
<keyword evidence="1" id="KW-0472">Membrane</keyword>
<feature type="transmembrane region" description="Helical" evidence="1">
    <location>
        <begin position="124"/>
        <end position="146"/>
    </location>
</feature>
<evidence type="ECO:0000313" key="4">
    <source>
        <dbReference type="Proteomes" id="UP000238882"/>
    </source>
</evidence>
<keyword evidence="4" id="KW-1185">Reference proteome</keyword>
<dbReference type="Proteomes" id="UP000238882">
    <property type="component" value="Unassembled WGS sequence"/>
</dbReference>
<feature type="domain" description="Signal transduction histidine kinase internal region" evidence="2">
    <location>
        <begin position="170"/>
        <end position="248"/>
    </location>
</feature>
<feature type="transmembrane region" description="Helical" evidence="1">
    <location>
        <begin position="43"/>
        <end position="64"/>
    </location>
</feature>
<evidence type="ECO:0000259" key="2">
    <source>
        <dbReference type="Pfam" id="PF06580"/>
    </source>
</evidence>
<dbReference type="InterPro" id="IPR050640">
    <property type="entry name" value="Bact_2-comp_sensor_kinase"/>
</dbReference>
<dbReference type="InterPro" id="IPR010559">
    <property type="entry name" value="Sig_transdc_His_kin_internal"/>
</dbReference>
<dbReference type="GO" id="GO:0016020">
    <property type="term" value="C:membrane"/>
    <property type="evidence" value="ECO:0007669"/>
    <property type="project" value="InterPro"/>
</dbReference>
<dbReference type="EMBL" id="MSCN01000001">
    <property type="protein sequence ID" value="PQJ78158.1"/>
    <property type="molecule type" value="Genomic_DNA"/>
</dbReference>
<proteinExistence type="predicted"/>
<comment type="caution">
    <text evidence="3">The sequence shown here is derived from an EMBL/GenBank/DDBJ whole genome shotgun (WGS) entry which is preliminary data.</text>
</comment>
<name>A0A2S7WKM3_9FLAO</name>
<dbReference type="Pfam" id="PF06580">
    <property type="entry name" value="His_kinase"/>
    <property type="match status" value="1"/>
</dbReference>
<gene>
    <name evidence="3" type="ORF">BTO18_02660</name>
</gene>
<dbReference type="PANTHER" id="PTHR34220">
    <property type="entry name" value="SENSOR HISTIDINE KINASE YPDA"/>
    <property type="match status" value="1"/>
</dbReference>
<evidence type="ECO:0000313" key="3">
    <source>
        <dbReference type="EMBL" id="PQJ78158.1"/>
    </source>
</evidence>
<feature type="transmembrane region" description="Helical" evidence="1">
    <location>
        <begin position="85"/>
        <end position="112"/>
    </location>
</feature>
<dbReference type="GO" id="GO:0000155">
    <property type="term" value="F:phosphorelay sensor kinase activity"/>
    <property type="evidence" value="ECO:0007669"/>
    <property type="project" value="InterPro"/>
</dbReference>
<keyword evidence="1" id="KW-1133">Transmembrane helix</keyword>
<dbReference type="OrthoDB" id="9809908at2"/>
<evidence type="ECO:0000256" key="1">
    <source>
        <dbReference type="SAM" id="Phobius"/>
    </source>
</evidence>
<dbReference type="PANTHER" id="PTHR34220:SF7">
    <property type="entry name" value="SENSOR HISTIDINE KINASE YPDA"/>
    <property type="match status" value="1"/>
</dbReference>
<accession>A0A2S7WKM3</accession>
<reference evidence="3 4" key="1">
    <citation type="submission" date="2016-12" db="EMBL/GenBank/DDBJ databases">
        <title>Trade-off between light-utilization and light-protection in marine flavobacteria.</title>
        <authorList>
            <person name="Kumagai Y."/>
            <person name="Yoshizawa S."/>
            <person name="Kogure K."/>
            <person name="Iwasaki W."/>
        </authorList>
    </citation>
    <scope>NUCLEOTIDE SEQUENCE [LARGE SCALE GENOMIC DNA]</scope>
    <source>
        <strain evidence="3 4">NBRC 108759</strain>
    </source>
</reference>
<sequence length="349" mass="40524">MQSTKKPTNSFFLKKYFHIPVLGILLGIAISYFLIYSEQQENIIYLLKDAVLASGLGMLITLIISKTILILNRFLPYQNQTGNRLFAGFITHFTVAFSLTLIVFYFYQLFFFDVTNFYGEFDAVILKLGIILLILTIIFEVIYFALYSYYSYSKFQIETVKQERKQIELQLKALKSQLSSHFLFNSLNTISSLIYKDENKAETFVRRLAKMYDFTLKSYHQKLITLQEEVDFVNAYIFLLQTRFQDKFTCSISIDDDLLTSKIPPLTLQMLVENAVKHNQLSVDKPLNINIKSTEKEIIIENNITETPKNITSFNIGLKNINTRYLLLINKAISVIRGENFTVKIPLIK</sequence>
<keyword evidence="1" id="KW-0812">Transmembrane</keyword>
<feature type="transmembrane region" description="Helical" evidence="1">
    <location>
        <begin position="16"/>
        <end position="37"/>
    </location>
</feature>
<protein>
    <recommendedName>
        <fullName evidence="2">Signal transduction histidine kinase internal region domain-containing protein</fullName>
    </recommendedName>
</protein>